<protein>
    <submittedName>
        <fullName evidence="1">Uncharacterized protein</fullName>
    </submittedName>
</protein>
<proteinExistence type="predicted"/>
<evidence type="ECO:0000313" key="2">
    <source>
        <dbReference type="Proteomes" id="UP000186817"/>
    </source>
</evidence>
<dbReference type="AlphaFoldDB" id="A0A1Q9B3W9"/>
<feature type="non-terminal residue" evidence="1">
    <location>
        <position position="1"/>
    </location>
</feature>
<evidence type="ECO:0000313" key="1">
    <source>
        <dbReference type="EMBL" id="OLP62923.1"/>
    </source>
</evidence>
<reference evidence="1 2" key="1">
    <citation type="submission" date="2016-02" db="EMBL/GenBank/DDBJ databases">
        <title>Genome analysis of coral dinoflagellate symbionts highlights evolutionary adaptations to a symbiotic lifestyle.</title>
        <authorList>
            <person name="Aranda M."/>
            <person name="Li Y."/>
            <person name="Liew Y.J."/>
            <person name="Baumgarten S."/>
            <person name="Simakov O."/>
            <person name="Wilson M."/>
            <person name="Piel J."/>
            <person name="Ashoor H."/>
            <person name="Bougouffa S."/>
            <person name="Bajic V.B."/>
            <person name="Ryu T."/>
            <person name="Ravasi T."/>
            <person name="Bayer T."/>
            <person name="Micklem G."/>
            <person name="Kim H."/>
            <person name="Bhak J."/>
            <person name="Lajeunesse T.C."/>
            <person name="Voolstra C.R."/>
        </authorList>
    </citation>
    <scope>NUCLEOTIDE SEQUENCE [LARGE SCALE GENOMIC DNA]</scope>
    <source>
        <strain evidence="1 2">CCMP2467</strain>
    </source>
</reference>
<dbReference type="Proteomes" id="UP000186817">
    <property type="component" value="Unassembled WGS sequence"/>
</dbReference>
<keyword evidence="2" id="KW-1185">Reference proteome</keyword>
<dbReference type="EMBL" id="LSRX01008182">
    <property type="protein sequence ID" value="OLP62923.1"/>
    <property type="molecule type" value="Genomic_DNA"/>
</dbReference>
<name>A0A1Q9B3W9_SYMMI</name>
<comment type="caution">
    <text evidence="1">The sequence shown here is derived from an EMBL/GenBank/DDBJ whole genome shotgun (WGS) entry which is preliminary data.</text>
</comment>
<organism evidence="1 2">
    <name type="scientific">Symbiodinium microadriaticum</name>
    <name type="common">Dinoflagellate</name>
    <name type="synonym">Zooxanthella microadriatica</name>
    <dbReference type="NCBI Taxonomy" id="2951"/>
    <lineage>
        <taxon>Eukaryota</taxon>
        <taxon>Sar</taxon>
        <taxon>Alveolata</taxon>
        <taxon>Dinophyceae</taxon>
        <taxon>Suessiales</taxon>
        <taxon>Symbiodiniaceae</taxon>
        <taxon>Symbiodinium</taxon>
    </lineage>
</organism>
<accession>A0A1Q9B3W9</accession>
<feature type="non-terminal residue" evidence="1">
    <location>
        <position position="43"/>
    </location>
</feature>
<sequence length="43" mass="4733">ALKIRGPFEGILGLGRLDYFSGKTPEREAQPGDLLFTLKEDLA</sequence>
<gene>
    <name evidence="1" type="ORF">AK812_SmicGene48542</name>
</gene>